<evidence type="ECO:0000256" key="1">
    <source>
        <dbReference type="SAM" id="SignalP"/>
    </source>
</evidence>
<name>A0A6A6HFE3_VIRVR</name>
<keyword evidence="3" id="KW-1185">Reference proteome</keyword>
<dbReference type="AlphaFoldDB" id="A0A6A6HFE3"/>
<sequence>MHTVTSVVCLILFFSASVRALPFAEQKRQAPAYSVVPVDGGASTELPSTIVQTLPASTQTIVSTSIVTESESESTILVTSITTASPSTETVETTITTEASEPIPTVPGFTYSATETSVSSLTATATDSYTTSSIVYSTVTESPAPSTTQYYDDGLWHTFYPVKTFATPSAWSGTVTMEKRAGTNWTGYATATPVYAKRAATGYAAYEAASPAVPTYVKRAAAGYARPDSRASAIGKRGYAAPTLAARVVATPQSSSLPLLQKYENGKWEIMYSKPVNDTSALPVRRSAATYNSAPQETEETSPFIPAVPVSSKPYHVVSYDSPSYNVTKPWSS</sequence>
<reference evidence="2" key="1">
    <citation type="journal article" date="2020" name="Stud. Mycol.">
        <title>101 Dothideomycetes genomes: a test case for predicting lifestyles and emergence of pathogens.</title>
        <authorList>
            <person name="Haridas S."/>
            <person name="Albert R."/>
            <person name="Binder M."/>
            <person name="Bloem J."/>
            <person name="Labutti K."/>
            <person name="Salamov A."/>
            <person name="Andreopoulos B."/>
            <person name="Baker S."/>
            <person name="Barry K."/>
            <person name="Bills G."/>
            <person name="Bluhm B."/>
            <person name="Cannon C."/>
            <person name="Castanera R."/>
            <person name="Culley D."/>
            <person name="Daum C."/>
            <person name="Ezra D."/>
            <person name="Gonzalez J."/>
            <person name="Henrissat B."/>
            <person name="Kuo A."/>
            <person name="Liang C."/>
            <person name="Lipzen A."/>
            <person name="Lutzoni F."/>
            <person name="Magnuson J."/>
            <person name="Mondo S."/>
            <person name="Nolan M."/>
            <person name="Ohm R."/>
            <person name="Pangilinan J."/>
            <person name="Park H.-J."/>
            <person name="Ramirez L."/>
            <person name="Alfaro M."/>
            <person name="Sun H."/>
            <person name="Tritt A."/>
            <person name="Yoshinaga Y."/>
            <person name="Zwiers L.-H."/>
            <person name="Turgeon B."/>
            <person name="Goodwin S."/>
            <person name="Spatafora J."/>
            <person name="Crous P."/>
            <person name="Grigoriev I."/>
        </authorList>
    </citation>
    <scope>NUCLEOTIDE SEQUENCE</scope>
    <source>
        <strain evidence="2">Tuck. ex Michener</strain>
    </source>
</reference>
<organism evidence="2 3">
    <name type="scientific">Viridothelium virens</name>
    <name type="common">Speckled blister lichen</name>
    <name type="synonym">Trypethelium virens</name>
    <dbReference type="NCBI Taxonomy" id="1048519"/>
    <lineage>
        <taxon>Eukaryota</taxon>
        <taxon>Fungi</taxon>
        <taxon>Dikarya</taxon>
        <taxon>Ascomycota</taxon>
        <taxon>Pezizomycotina</taxon>
        <taxon>Dothideomycetes</taxon>
        <taxon>Dothideomycetes incertae sedis</taxon>
        <taxon>Trypetheliales</taxon>
        <taxon>Trypetheliaceae</taxon>
        <taxon>Viridothelium</taxon>
    </lineage>
</organism>
<protein>
    <submittedName>
        <fullName evidence="2">Uncharacterized protein</fullName>
    </submittedName>
</protein>
<keyword evidence="1" id="KW-0732">Signal</keyword>
<dbReference type="EMBL" id="ML991783">
    <property type="protein sequence ID" value="KAF2236844.1"/>
    <property type="molecule type" value="Genomic_DNA"/>
</dbReference>
<evidence type="ECO:0000313" key="2">
    <source>
        <dbReference type="EMBL" id="KAF2236844.1"/>
    </source>
</evidence>
<evidence type="ECO:0000313" key="3">
    <source>
        <dbReference type="Proteomes" id="UP000800092"/>
    </source>
</evidence>
<proteinExistence type="predicted"/>
<dbReference type="OrthoDB" id="3946583at2759"/>
<accession>A0A6A6HFE3</accession>
<feature type="chain" id="PRO_5025627633" evidence="1">
    <location>
        <begin position="21"/>
        <end position="333"/>
    </location>
</feature>
<feature type="signal peptide" evidence="1">
    <location>
        <begin position="1"/>
        <end position="20"/>
    </location>
</feature>
<dbReference type="Proteomes" id="UP000800092">
    <property type="component" value="Unassembled WGS sequence"/>
</dbReference>
<gene>
    <name evidence="2" type="ORF">EV356DRAFT_497776</name>
</gene>